<proteinExistence type="predicted"/>
<organism evidence="1 2">
    <name type="scientific">Bosea thiooxidans</name>
    <dbReference type="NCBI Taxonomy" id="53254"/>
    <lineage>
        <taxon>Bacteria</taxon>
        <taxon>Pseudomonadati</taxon>
        <taxon>Pseudomonadota</taxon>
        <taxon>Alphaproteobacteria</taxon>
        <taxon>Hyphomicrobiales</taxon>
        <taxon>Boseaceae</taxon>
        <taxon>Bosea</taxon>
    </lineage>
</organism>
<reference evidence="1 2" key="1">
    <citation type="submission" date="2017-02" db="EMBL/GenBank/DDBJ databases">
        <authorList>
            <person name="Peterson S.W."/>
        </authorList>
    </citation>
    <scope>NUCLEOTIDE SEQUENCE [LARGE SCALE GENOMIC DNA]</scope>
    <source>
        <strain evidence="1 2">DSM 9653</strain>
    </source>
</reference>
<gene>
    <name evidence="1" type="ORF">SAMN05660750_03475</name>
</gene>
<evidence type="ECO:0000313" key="2">
    <source>
        <dbReference type="Proteomes" id="UP000190130"/>
    </source>
</evidence>
<sequence length="290" mass="30268">MRVPVEQGAAGRGAVGQAQIGSTSWVVTEPLCGYGFEDRARRPVLPCMDRIAVAVQLFHESAGLMPALRAVGRVGRRALLLAALLAAPPLCVLALAQGTPPAKEQIRPGQLPTTSRNDILRFVEGAFDAASKTVSIPIERSLALFGEPNAYIVGGELSGSFVIGGRHGSGELRFSEGAPEPVIWSALSVGIGLGADYGRVIMLVYGLDRREDVFGTYASLGGSAHFLAGANATILASSRARIVLISSGLGLRFSGDLSRIRIEPAGEPEILRPPGKICGSPADCPPPARP</sequence>
<dbReference type="InterPro" id="IPR008325">
    <property type="entry name" value="EipA-like"/>
</dbReference>
<dbReference type="AlphaFoldDB" id="A0A1T5FQN3"/>
<evidence type="ECO:0000313" key="1">
    <source>
        <dbReference type="EMBL" id="SKB98485.1"/>
    </source>
</evidence>
<dbReference type="EMBL" id="FUYX01000009">
    <property type="protein sequence ID" value="SKB98485.1"/>
    <property type="molecule type" value="Genomic_DNA"/>
</dbReference>
<accession>A0A1T5FQN3</accession>
<dbReference type="Pfam" id="PF06577">
    <property type="entry name" value="EipA"/>
    <property type="match status" value="1"/>
</dbReference>
<dbReference type="Proteomes" id="UP000190130">
    <property type="component" value="Unassembled WGS sequence"/>
</dbReference>
<dbReference type="RefSeq" id="WP_079591841.1">
    <property type="nucleotide sequence ID" value="NZ_FUYX01000009.1"/>
</dbReference>
<dbReference type="OrthoDB" id="8155945at2"/>
<protein>
    <submittedName>
        <fullName evidence="1">Uncharacterized protein</fullName>
    </submittedName>
</protein>
<name>A0A1T5FQN3_9HYPH</name>